<gene>
    <name evidence="3" type="ORF">K489DRAFT_58845</name>
</gene>
<feature type="compositionally biased region" description="Basic residues" evidence="1">
    <location>
        <begin position="133"/>
        <end position="143"/>
    </location>
</feature>
<accession>A0A6J3LVK6</accession>
<reference evidence="3" key="2">
    <citation type="submission" date="2020-04" db="EMBL/GenBank/DDBJ databases">
        <authorList>
            <consortium name="NCBI Genome Project"/>
        </authorList>
    </citation>
    <scope>NUCLEOTIDE SEQUENCE</scope>
    <source>
        <strain evidence="3">CBS 342.82</strain>
    </source>
</reference>
<reference evidence="3" key="3">
    <citation type="submission" date="2025-08" db="UniProtKB">
        <authorList>
            <consortium name="RefSeq"/>
        </authorList>
    </citation>
    <scope>IDENTIFICATION</scope>
    <source>
        <strain evidence="3">CBS 342.82</strain>
    </source>
</reference>
<evidence type="ECO:0000313" key="2">
    <source>
        <dbReference type="Proteomes" id="UP000504637"/>
    </source>
</evidence>
<dbReference type="AlphaFoldDB" id="A0A6J3LVK6"/>
<organism evidence="3">
    <name type="scientific">Dissoconium aciculare CBS 342.82</name>
    <dbReference type="NCBI Taxonomy" id="1314786"/>
    <lineage>
        <taxon>Eukaryota</taxon>
        <taxon>Fungi</taxon>
        <taxon>Dikarya</taxon>
        <taxon>Ascomycota</taxon>
        <taxon>Pezizomycotina</taxon>
        <taxon>Dothideomycetes</taxon>
        <taxon>Dothideomycetidae</taxon>
        <taxon>Mycosphaerellales</taxon>
        <taxon>Dissoconiaceae</taxon>
        <taxon>Dissoconium</taxon>
    </lineage>
</organism>
<dbReference type="RefSeq" id="XP_033456827.1">
    <property type="nucleotide sequence ID" value="XM_033608739.1"/>
</dbReference>
<keyword evidence="2" id="KW-1185">Reference proteome</keyword>
<evidence type="ECO:0000313" key="3">
    <source>
        <dbReference type="RefSeq" id="XP_033456827.1"/>
    </source>
</evidence>
<sequence>MTKSFYRSVDTSERLHRGSHDAPVMSLAFSNHIRSIGPRWLVPAAIKCFAVAYFRYDMIDTPNTKQREQHPTKSRILSRQRSASYRNTQADCIRPFAQDSEYRRPDPHQTYNLFTNHDITNTAPLRPRSLHPSSRRRHRSRHQRATGGQFRAVVFRVVSRYVSCLVYHYCRDVGSKEGLSETWVGDWVWGTVNGLVIGGFEGPRSHRFSIRLPALAMLWAVERCICKKGS</sequence>
<reference evidence="3" key="1">
    <citation type="submission" date="2020-01" db="EMBL/GenBank/DDBJ databases">
        <authorList>
            <consortium name="DOE Joint Genome Institute"/>
            <person name="Haridas S."/>
            <person name="Albert R."/>
            <person name="Binder M."/>
            <person name="Bloem J."/>
            <person name="Labutti K."/>
            <person name="Salamov A."/>
            <person name="Andreopoulos B."/>
            <person name="Baker S.E."/>
            <person name="Barry K."/>
            <person name="Bills G."/>
            <person name="Bluhm B.H."/>
            <person name="Cannon C."/>
            <person name="Castanera R."/>
            <person name="Culley D.E."/>
            <person name="Daum C."/>
            <person name="Ezra D."/>
            <person name="Gonzalez J.B."/>
            <person name="Henrissat B."/>
            <person name="Kuo A."/>
            <person name="Liang C."/>
            <person name="Lipzen A."/>
            <person name="Lutzoni F."/>
            <person name="Magnuson J."/>
            <person name="Mondo S."/>
            <person name="Nolan M."/>
            <person name="Ohm R."/>
            <person name="Pangilinan J."/>
            <person name="Park H.-J."/>
            <person name="Ramirez L."/>
            <person name="Alfaro M."/>
            <person name="Sun H."/>
            <person name="Tritt A."/>
            <person name="Yoshinaga Y."/>
            <person name="Zwiers L.-H."/>
            <person name="Turgeon B.G."/>
            <person name="Goodwin S.B."/>
            <person name="Spatafora J.W."/>
            <person name="Crous P.W."/>
            <person name="Grigoriev I.V."/>
        </authorList>
    </citation>
    <scope>NUCLEOTIDE SEQUENCE</scope>
    <source>
        <strain evidence="3">CBS 342.82</strain>
    </source>
</reference>
<proteinExistence type="predicted"/>
<dbReference type="GeneID" id="54366539"/>
<dbReference type="Proteomes" id="UP000504637">
    <property type="component" value="Unplaced"/>
</dbReference>
<name>A0A6J3LVK6_9PEZI</name>
<evidence type="ECO:0000256" key="1">
    <source>
        <dbReference type="SAM" id="MobiDB-lite"/>
    </source>
</evidence>
<protein>
    <submittedName>
        <fullName evidence="3">Uncharacterized protein</fullName>
    </submittedName>
</protein>
<feature type="region of interest" description="Disordered" evidence="1">
    <location>
        <begin position="124"/>
        <end position="143"/>
    </location>
</feature>